<accession>C1F166</accession>
<evidence type="ECO:0000313" key="2">
    <source>
        <dbReference type="Proteomes" id="UP000002207"/>
    </source>
</evidence>
<reference evidence="1 2" key="1">
    <citation type="journal article" date="2009" name="Appl. Environ. Microbiol.">
        <title>Three genomes from the phylum Acidobacteria provide insight into the lifestyles of these microorganisms in soils.</title>
        <authorList>
            <person name="Ward N.L."/>
            <person name="Challacombe J.F."/>
            <person name="Janssen P.H."/>
            <person name="Henrissat B."/>
            <person name="Coutinho P.M."/>
            <person name="Wu M."/>
            <person name="Xie G."/>
            <person name="Haft D.H."/>
            <person name="Sait M."/>
            <person name="Badger J."/>
            <person name="Barabote R.D."/>
            <person name="Bradley B."/>
            <person name="Brettin T.S."/>
            <person name="Brinkac L.M."/>
            <person name="Bruce D."/>
            <person name="Creasy T."/>
            <person name="Daugherty S.C."/>
            <person name="Davidsen T.M."/>
            <person name="DeBoy R.T."/>
            <person name="Detter J.C."/>
            <person name="Dodson R.J."/>
            <person name="Durkin A.S."/>
            <person name="Ganapathy A."/>
            <person name="Gwinn-Giglio M."/>
            <person name="Han C.S."/>
            <person name="Khouri H."/>
            <person name="Kiss H."/>
            <person name="Kothari S.P."/>
            <person name="Madupu R."/>
            <person name="Nelson K.E."/>
            <person name="Nelson W.C."/>
            <person name="Paulsen I."/>
            <person name="Penn K."/>
            <person name="Ren Q."/>
            <person name="Rosovitz M.J."/>
            <person name="Selengut J.D."/>
            <person name="Shrivastava S."/>
            <person name="Sullivan S.A."/>
            <person name="Tapia R."/>
            <person name="Thompson L.S."/>
            <person name="Watkins K.L."/>
            <person name="Yang Q."/>
            <person name="Yu C."/>
            <person name="Zafar N."/>
            <person name="Zhou L."/>
            <person name="Kuske C.R."/>
        </authorList>
    </citation>
    <scope>NUCLEOTIDE SEQUENCE [LARGE SCALE GENOMIC DNA]</scope>
    <source>
        <strain evidence="2">ATCC 51196 / DSM 11244 / BCRC 80197 / JCM 7670 / NBRC 15755 / NCIMB 13165 / 161</strain>
    </source>
</reference>
<name>C1F166_ACIC5</name>
<dbReference type="AlphaFoldDB" id="C1F166"/>
<dbReference type="InParanoid" id="C1F166"/>
<evidence type="ECO:0000313" key="1">
    <source>
        <dbReference type="EMBL" id="ACO34148.1"/>
    </source>
</evidence>
<dbReference type="EMBL" id="CP001472">
    <property type="protein sequence ID" value="ACO34148.1"/>
    <property type="molecule type" value="Genomic_DNA"/>
</dbReference>
<dbReference type="KEGG" id="aca:ACP_2368"/>
<sequence length="119" mass="13461">MEKQKGPPLPASLRCCCTSRISRPLIPSSLQLHLHPGRVGKARQIAGRQYPDFRCLHALHAKAILCQPVFLRIFFAAQFAPGLHNRGQLQRGIFHSRHTLAQLRHAKGQHLRQIQVPVK</sequence>
<organism evidence="1 2">
    <name type="scientific">Acidobacterium capsulatum (strain ATCC 51196 / DSM 11244 / BCRC 80197 / JCM 7670 / NBRC 15755 / NCIMB 13165 / 161)</name>
    <dbReference type="NCBI Taxonomy" id="240015"/>
    <lineage>
        <taxon>Bacteria</taxon>
        <taxon>Pseudomonadati</taxon>
        <taxon>Acidobacteriota</taxon>
        <taxon>Terriglobia</taxon>
        <taxon>Terriglobales</taxon>
        <taxon>Acidobacteriaceae</taxon>
        <taxon>Acidobacterium</taxon>
    </lineage>
</organism>
<protein>
    <submittedName>
        <fullName evidence="1">Uncharacterized protein</fullName>
    </submittedName>
</protein>
<gene>
    <name evidence="1" type="ordered locus">ACP_2368</name>
</gene>
<dbReference type="HOGENOM" id="CLU_2056234_0_0_0"/>
<keyword evidence="2" id="KW-1185">Reference proteome</keyword>
<proteinExistence type="predicted"/>
<dbReference type="Proteomes" id="UP000002207">
    <property type="component" value="Chromosome"/>
</dbReference>